<name>A0A164RSD6_9AGAM</name>
<reference evidence="1 2" key="1">
    <citation type="journal article" date="2016" name="Mol. Biol. Evol.">
        <title>Comparative Genomics of Early-Diverging Mushroom-Forming Fungi Provides Insights into the Origins of Lignocellulose Decay Capabilities.</title>
        <authorList>
            <person name="Nagy L.G."/>
            <person name="Riley R."/>
            <person name="Tritt A."/>
            <person name="Adam C."/>
            <person name="Daum C."/>
            <person name="Floudas D."/>
            <person name="Sun H."/>
            <person name="Yadav J.S."/>
            <person name="Pangilinan J."/>
            <person name="Larsson K.H."/>
            <person name="Matsuura K."/>
            <person name="Barry K."/>
            <person name="Labutti K."/>
            <person name="Kuo R."/>
            <person name="Ohm R.A."/>
            <person name="Bhattacharya S.S."/>
            <person name="Shirouzu T."/>
            <person name="Yoshinaga Y."/>
            <person name="Martin F.M."/>
            <person name="Grigoriev I.V."/>
            <person name="Hibbett D.S."/>
        </authorList>
    </citation>
    <scope>NUCLEOTIDE SEQUENCE [LARGE SCALE GENOMIC DNA]</scope>
    <source>
        <strain evidence="1 2">HHB9708</strain>
    </source>
</reference>
<keyword evidence="2" id="KW-1185">Reference proteome</keyword>
<feature type="non-terminal residue" evidence="1">
    <location>
        <position position="189"/>
    </location>
</feature>
<protein>
    <submittedName>
        <fullName evidence="1">Uncharacterized protein</fullName>
    </submittedName>
</protein>
<dbReference type="AlphaFoldDB" id="A0A164RSD6"/>
<accession>A0A164RSD6</accession>
<evidence type="ECO:0000313" key="2">
    <source>
        <dbReference type="Proteomes" id="UP000076722"/>
    </source>
</evidence>
<sequence length="189" mass="21512">MESLLHLQVGGSWPINEFLRALFLPNLQSFVIDRALDSPIMALAILSCASPPLRRLCISHSTVNSERLMERLALFPLLSIIYLLDANGPRLADIFHDRRKSNPDFLSSLQLLETYDDYGAFKRLVPIPSSTPDPDSSTEGIVVKGEDMRQRRREVFDLVMQRTTLHRTCDMASPSCDALKKELRKRFKP</sequence>
<dbReference type="Proteomes" id="UP000076722">
    <property type="component" value="Unassembled WGS sequence"/>
</dbReference>
<dbReference type="EMBL" id="KV419419">
    <property type="protein sequence ID" value="KZS90837.1"/>
    <property type="molecule type" value="Genomic_DNA"/>
</dbReference>
<organism evidence="1 2">
    <name type="scientific">Sistotremastrum niveocremeum HHB9708</name>
    <dbReference type="NCBI Taxonomy" id="1314777"/>
    <lineage>
        <taxon>Eukaryota</taxon>
        <taxon>Fungi</taxon>
        <taxon>Dikarya</taxon>
        <taxon>Basidiomycota</taxon>
        <taxon>Agaricomycotina</taxon>
        <taxon>Agaricomycetes</taxon>
        <taxon>Sistotremastrales</taxon>
        <taxon>Sistotremastraceae</taxon>
        <taxon>Sertulicium</taxon>
        <taxon>Sertulicium niveocremeum</taxon>
    </lineage>
</organism>
<proteinExistence type="predicted"/>
<evidence type="ECO:0000313" key="1">
    <source>
        <dbReference type="EMBL" id="KZS90837.1"/>
    </source>
</evidence>
<gene>
    <name evidence="1" type="ORF">SISNIDRAFT_457455</name>
</gene>